<dbReference type="Gene3D" id="1.20.1250.20">
    <property type="entry name" value="MFS general substrate transporter like domains"/>
    <property type="match status" value="1"/>
</dbReference>
<dbReference type="SUPFAM" id="SSF103473">
    <property type="entry name" value="MFS general substrate transporter"/>
    <property type="match status" value="1"/>
</dbReference>
<keyword evidence="9" id="KW-1185">Reference proteome</keyword>
<keyword evidence="2" id="KW-0813">Transport</keyword>
<comment type="subcellular location">
    <subcellularLocation>
        <location evidence="1">Cell membrane</location>
        <topology evidence="1">Multi-pass membrane protein</topology>
    </subcellularLocation>
</comment>
<feature type="transmembrane region" description="Helical" evidence="6">
    <location>
        <begin position="141"/>
        <end position="158"/>
    </location>
</feature>
<feature type="transmembrane region" description="Helical" evidence="6">
    <location>
        <begin position="81"/>
        <end position="101"/>
    </location>
</feature>
<feature type="domain" description="Major facilitator superfamily (MFS) profile" evidence="7">
    <location>
        <begin position="16"/>
        <end position="456"/>
    </location>
</feature>
<dbReference type="InterPro" id="IPR020846">
    <property type="entry name" value="MFS_dom"/>
</dbReference>
<dbReference type="GO" id="GO:0022857">
    <property type="term" value="F:transmembrane transporter activity"/>
    <property type="evidence" value="ECO:0007669"/>
    <property type="project" value="InterPro"/>
</dbReference>
<evidence type="ECO:0000259" key="7">
    <source>
        <dbReference type="PROSITE" id="PS50850"/>
    </source>
</evidence>
<accession>A0A430AAR4</accession>
<feature type="transmembrane region" description="Helical" evidence="6">
    <location>
        <begin position="432"/>
        <end position="452"/>
    </location>
</feature>
<dbReference type="GO" id="GO:0005886">
    <property type="term" value="C:plasma membrane"/>
    <property type="evidence" value="ECO:0007669"/>
    <property type="project" value="UniProtKB-SubCell"/>
</dbReference>
<proteinExistence type="predicted"/>
<dbReference type="Pfam" id="PF07690">
    <property type="entry name" value="MFS_1"/>
    <property type="match status" value="1"/>
</dbReference>
<dbReference type="Proteomes" id="UP000288197">
    <property type="component" value="Unassembled WGS sequence"/>
</dbReference>
<feature type="transmembrane region" description="Helical" evidence="6">
    <location>
        <begin position="353"/>
        <end position="370"/>
    </location>
</feature>
<evidence type="ECO:0000313" key="8">
    <source>
        <dbReference type="EMBL" id="RSU04281.1"/>
    </source>
</evidence>
<dbReference type="PANTHER" id="PTHR42718">
    <property type="entry name" value="MAJOR FACILITATOR SUPERFAMILY MULTIDRUG TRANSPORTER MFSC"/>
    <property type="match status" value="1"/>
</dbReference>
<dbReference type="PROSITE" id="PS50850">
    <property type="entry name" value="MFS"/>
    <property type="match status" value="1"/>
</dbReference>
<evidence type="ECO:0000256" key="1">
    <source>
        <dbReference type="ARBA" id="ARBA00004651"/>
    </source>
</evidence>
<feature type="transmembrane region" description="Helical" evidence="6">
    <location>
        <begin position="391"/>
        <end position="412"/>
    </location>
</feature>
<dbReference type="AlphaFoldDB" id="A0A430AAR4"/>
<dbReference type="InterPro" id="IPR036259">
    <property type="entry name" value="MFS_trans_sf"/>
</dbReference>
<feature type="transmembrane region" description="Helical" evidence="6">
    <location>
        <begin position="201"/>
        <end position="220"/>
    </location>
</feature>
<evidence type="ECO:0000256" key="3">
    <source>
        <dbReference type="ARBA" id="ARBA00022692"/>
    </source>
</evidence>
<dbReference type="PANTHER" id="PTHR42718:SF9">
    <property type="entry name" value="MAJOR FACILITATOR SUPERFAMILY MULTIDRUG TRANSPORTER MFSC"/>
    <property type="match status" value="1"/>
</dbReference>
<feature type="transmembrane region" description="Helical" evidence="6">
    <location>
        <begin position="299"/>
        <end position="317"/>
    </location>
</feature>
<feature type="transmembrane region" description="Helical" evidence="6">
    <location>
        <begin position="170"/>
        <end position="189"/>
    </location>
</feature>
<dbReference type="PRINTS" id="PR01036">
    <property type="entry name" value="TCRTETB"/>
</dbReference>
<keyword evidence="3 6" id="KW-0812">Transmembrane</keyword>
<dbReference type="Gene3D" id="1.20.1720.10">
    <property type="entry name" value="Multidrug resistance protein D"/>
    <property type="match status" value="1"/>
</dbReference>
<sequence length="461" mass="50424">MRERIMEQKKFHVNLAVLATGMMSFAGVLIETAMNVTFPTLIKEFGITTSQVQWVTTIYLLMISIVVPLSSYLIKNYSKRQLFLASSLFFVAGVVIDAFAFSFSMLLIGRLLQGVATGIALPLMFNIILTKVPLEKRGMMIGIGNLTTSIAPAMGPTYGGILTTQLDWKYIYILLLPILAISTLIGLYAIPKEEQSKTDSINMKAAIYLSVMFTGLLFFFSYLQSVFGFISLAIGIVAAILFYKANQEKTLLNLNVFSNKMFSIYLASFLIYQVLLLGVSFVLPNYIQIVSEVPASRAGVMMFPGALVGALFAPLSGQMLDKLGFKKPIGIGILTAIVGWLGLIFVIQTGNMLLITTCHVIFMIGVGLSYSNVMTVGLSAIDTTLQDDGNAVFSTLQQFMGAISTSFVAIILDVFQRSNSDYKVGTQIGAKVALISLFILLIITSVFVFKTFSKNNEKSTI</sequence>
<evidence type="ECO:0000313" key="9">
    <source>
        <dbReference type="Proteomes" id="UP000288197"/>
    </source>
</evidence>
<organism evidence="8 9">
    <name type="scientific">Vagococcus fluvialis</name>
    <dbReference type="NCBI Taxonomy" id="2738"/>
    <lineage>
        <taxon>Bacteria</taxon>
        <taxon>Bacillati</taxon>
        <taxon>Bacillota</taxon>
        <taxon>Bacilli</taxon>
        <taxon>Lactobacillales</taxon>
        <taxon>Enterococcaceae</taxon>
        <taxon>Vagococcus</taxon>
    </lineage>
</organism>
<feature type="transmembrane region" description="Helical" evidence="6">
    <location>
        <begin position="12"/>
        <end position="34"/>
    </location>
</feature>
<gene>
    <name evidence="8" type="ORF">CBF32_02580</name>
</gene>
<feature type="transmembrane region" description="Helical" evidence="6">
    <location>
        <begin position="264"/>
        <end position="287"/>
    </location>
</feature>
<protein>
    <submittedName>
        <fullName evidence="8">MFS transporter</fullName>
    </submittedName>
</protein>
<feature type="transmembrane region" description="Helical" evidence="6">
    <location>
        <begin position="329"/>
        <end position="347"/>
    </location>
</feature>
<feature type="transmembrane region" description="Helical" evidence="6">
    <location>
        <begin position="54"/>
        <end position="74"/>
    </location>
</feature>
<keyword evidence="4 6" id="KW-1133">Transmembrane helix</keyword>
<evidence type="ECO:0000256" key="2">
    <source>
        <dbReference type="ARBA" id="ARBA00022448"/>
    </source>
</evidence>
<evidence type="ECO:0000256" key="5">
    <source>
        <dbReference type="ARBA" id="ARBA00023136"/>
    </source>
</evidence>
<evidence type="ECO:0000256" key="4">
    <source>
        <dbReference type="ARBA" id="ARBA00022989"/>
    </source>
</evidence>
<comment type="caution">
    <text evidence="8">The sequence shown here is derived from an EMBL/GenBank/DDBJ whole genome shotgun (WGS) entry which is preliminary data.</text>
</comment>
<feature type="transmembrane region" description="Helical" evidence="6">
    <location>
        <begin position="107"/>
        <end position="129"/>
    </location>
</feature>
<dbReference type="EMBL" id="NGJX01000002">
    <property type="protein sequence ID" value="RSU04281.1"/>
    <property type="molecule type" value="Genomic_DNA"/>
</dbReference>
<evidence type="ECO:0000256" key="6">
    <source>
        <dbReference type="SAM" id="Phobius"/>
    </source>
</evidence>
<name>A0A430AAR4_9ENTE</name>
<keyword evidence="5 6" id="KW-0472">Membrane</keyword>
<reference evidence="8 9" key="1">
    <citation type="submission" date="2017-05" db="EMBL/GenBank/DDBJ databases">
        <title>Vagococcus spp. assemblies.</title>
        <authorList>
            <person name="Gulvik C.A."/>
        </authorList>
    </citation>
    <scope>NUCLEOTIDE SEQUENCE [LARGE SCALE GENOMIC DNA]</scope>
    <source>
        <strain evidence="8 9">NCFB 2497</strain>
    </source>
</reference>
<dbReference type="InterPro" id="IPR011701">
    <property type="entry name" value="MFS"/>
</dbReference>